<feature type="compositionally biased region" description="Polar residues" evidence="1">
    <location>
        <begin position="50"/>
        <end position="63"/>
    </location>
</feature>
<protein>
    <submittedName>
        <fullName evidence="2">Uncharacterized protein</fullName>
    </submittedName>
</protein>
<feature type="compositionally biased region" description="Low complexity" evidence="1">
    <location>
        <begin position="27"/>
        <end position="43"/>
    </location>
</feature>
<gene>
    <name evidence="2" type="ORF">EUX98_g6264</name>
</gene>
<feature type="region of interest" description="Disordered" evidence="1">
    <location>
        <begin position="1"/>
        <end position="63"/>
    </location>
</feature>
<dbReference type="Proteomes" id="UP000308730">
    <property type="component" value="Unassembled WGS sequence"/>
</dbReference>
<keyword evidence="3" id="KW-1185">Reference proteome</keyword>
<organism evidence="2 3">
    <name type="scientific">Antrodiella citrinella</name>
    <dbReference type="NCBI Taxonomy" id="2447956"/>
    <lineage>
        <taxon>Eukaryota</taxon>
        <taxon>Fungi</taxon>
        <taxon>Dikarya</taxon>
        <taxon>Basidiomycota</taxon>
        <taxon>Agaricomycotina</taxon>
        <taxon>Agaricomycetes</taxon>
        <taxon>Polyporales</taxon>
        <taxon>Steccherinaceae</taxon>
        <taxon>Antrodiella</taxon>
    </lineage>
</organism>
<sequence length="79" mass="8306">MADQPPQDAQFIARPSQEQPPAPAPAPLISSQSQSASSQSQPAEVELSQAGPTKTSWNNPTDTALVNHLLDAKNSANKD</sequence>
<dbReference type="EMBL" id="SGPM01000215">
    <property type="protein sequence ID" value="THH27915.1"/>
    <property type="molecule type" value="Genomic_DNA"/>
</dbReference>
<evidence type="ECO:0000256" key="1">
    <source>
        <dbReference type="SAM" id="MobiDB-lite"/>
    </source>
</evidence>
<proteinExistence type="predicted"/>
<evidence type="ECO:0000313" key="3">
    <source>
        <dbReference type="Proteomes" id="UP000308730"/>
    </source>
</evidence>
<comment type="caution">
    <text evidence="2">The sequence shown here is derived from an EMBL/GenBank/DDBJ whole genome shotgun (WGS) entry which is preliminary data.</text>
</comment>
<dbReference type="AlphaFoldDB" id="A0A4S4MQ98"/>
<evidence type="ECO:0000313" key="2">
    <source>
        <dbReference type="EMBL" id="THH27915.1"/>
    </source>
</evidence>
<accession>A0A4S4MQ98</accession>
<name>A0A4S4MQ98_9APHY</name>
<reference evidence="2 3" key="1">
    <citation type="submission" date="2019-02" db="EMBL/GenBank/DDBJ databases">
        <title>Genome sequencing of the rare red list fungi Antrodiella citrinella (Flaviporus citrinellus).</title>
        <authorList>
            <person name="Buettner E."/>
            <person name="Kellner H."/>
        </authorList>
    </citation>
    <scope>NUCLEOTIDE SEQUENCE [LARGE SCALE GENOMIC DNA]</scope>
    <source>
        <strain evidence="2 3">DSM 108506</strain>
    </source>
</reference>